<dbReference type="GO" id="GO:0003841">
    <property type="term" value="F:1-acylglycerol-3-phosphate O-acyltransferase activity"/>
    <property type="evidence" value="ECO:0007669"/>
    <property type="project" value="UniProtKB-UniRule"/>
</dbReference>
<dbReference type="CDD" id="cd07989">
    <property type="entry name" value="LPLAT_AGPAT-like"/>
    <property type="match status" value="1"/>
</dbReference>
<name>A0A4R6P7B0_9GAMM</name>
<feature type="transmembrane region" description="Helical" evidence="10">
    <location>
        <begin position="6"/>
        <end position="27"/>
    </location>
</feature>
<keyword evidence="8 9" id="KW-0012">Acyltransferase</keyword>
<proteinExistence type="inferred from homology"/>
<evidence type="ECO:0000256" key="7">
    <source>
        <dbReference type="ARBA" id="ARBA00022679"/>
    </source>
</evidence>
<dbReference type="GO" id="GO:0005886">
    <property type="term" value="C:plasma membrane"/>
    <property type="evidence" value="ECO:0007669"/>
    <property type="project" value="TreeGrafter"/>
</dbReference>
<feature type="domain" description="Phospholipid/glycerol acyltransferase" evidence="11">
    <location>
        <begin position="67"/>
        <end position="182"/>
    </location>
</feature>
<keyword evidence="9" id="KW-0594">Phospholipid biosynthesis</keyword>
<evidence type="ECO:0000259" key="11">
    <source>
        <dbReference type="SMART" id="SM00563"/>
    </source>
</evidence>
<protein>
    <recommendedName>
        <fullName evidence="6 9">1-acyl-sn-glycerol-3-phosphate acyltransferase</fullName>
        <ecNumber evidence="5 9">2.3.1.51</ecNumber>
    </recommendedName>
</protein>
<accession>A0A4R6P7B0</accession>
<dbReference type="Pfam" id="PF01553">
    <property type="entry name" value="Acyltransferase"/>
    <property type="match status" value="1"/>
</dbReference>
<dbReference type="EC" id="2.3.1.51" evidence="5 9"/>
<dbReference type="Proteomes" id="UP000295531">
    <property type="component" value="Unassembled WGS sequence"/>
</dbReference>
<dbReference type="UniPathway" id="UPA00557">
    <property type="reaction ID" value="UER00613"/>
</dbReference>
<comment type="similarity">
    <text evidence="4 9">Belongs to the 1-acyl-sn-glycerol-3-phosphate acyltransferase family.</text>
</comment>
<gene>
    <name evidence="12" type="ORF">DEU29_10766</name>
</gene>
<keyword evidence="10" id="KW-0472">Membrane</keyword>
<evidence type="ECO:0000256" key="6">
    <source>
        <dbReference type="ARBA" id="ARBA00016139"/>
    </source>
</evidence>
<evidence type="ECO:0000256" key="2">
    <source>
        <dbReference type="ARBA" id="ARBA00004728"/>
    </source>
</evidence>
<keyword evidence="13" id="KW-1185">Reference proteome</keyword>
<sequence>MLAAVRWLVLGIFIVLVGVIGCLFCILRPFHRNNTYRWAHIFGSATRILGLKLRVKVHPDVPKNGPYVYICNHQNSWEIFTIAAALPPNTVTLGKKSLKWIPFFGWLYWLAGNILIDRNNKGRAHGTIAQTAAAIKKRDISVWMFPEGTRSNGRGLLPFKNGAFHTAYQAGVDVVPVCVSNLHGKIDINRWDNGELLVEFLQPLPIANYRKETLRELSKHSHQLMAKKIAALDAQLEGEQPEHKQKEDS</sequence>
<keyword evidence="10" id="KW-1133">Transmembrane helix</keyword>
<dbReference type="EMBL" id="SNXI01000007">
    <property type="protein sequence ID" value="TDP33246.1"/>
    <property type="molecule type" value="Genomic_DNA"/>
</dbReference>
<comment type="catalytic activity">
    <reaction evidence="1 9">
        <text>a 1-acyl-sn-glycero-3-phosphate + an acyl-CoA = a 1,2-diacyl-sn-glycero-3-phosphate + CoA</text>
        <dbReference type="Rhea" id="RHEA:19709"/>
        <dbReference type="ChEBI" id="CHEBI:57287"/>
        <dbReference type="ChEBI" id="CHEBI:57970"/>
        <dbReference type="ChEBI" id="CHEBI:58342"/>
        <dbReference type="ChEBI" id="CHEBI:58608"/>
        <dbReference type="EC" id="2.3.1.51"/>
    </reaction>
</comment>
<comment type="pathway">
    <text evidence="3">Lipid metabolism.</text>
</comment>
<dbReference type="RefSeq" id="WP_133539554.1">
    <property type="nucleotide sequence ID" value="NZ_SNXI01000007.1"/>
</dbReference>
<evidence type="ECO:0000256" key="3">
    <source>
        <dbReference type="ARBA" id="ARBA00005189"/>
    </source>
</evidence>
<dbReference type="AlphaFoldDB" id="A0A4R6P7B0"/>
<dbReference type="SMART" id="SM00563">
    <property type="entry name" value="PlsC"/>
    <property type="match status" value="1"/>
</dbReference>
<evidence type="ECO:0000256" key="9">
    <source>
        <dbReference type="RuleBase" id="RU361267"/>
    </source>
</evidence>
<dbReference type="GO" id="GO:0006654">
    <property type="term" value="P:phosphatidic acid biosynthetic process"/>
    <property type="evidence" value="ECO:0007669"/>
    <property type="project" value="TreeGrafter"/>
</dbReference>
<evidence type="ECO:0000313" key="13">
    <source>
        <dbReference type="Proteomes" id="UP000295531"/>
    </source>
</evidence>
<evidence type="ECO:0000313" key="12">
    <source>
        <dbReference type="EMBL" id="TDP33246.1"/>
    </source>
</evidence>
<keyword evidence="10" id="KW-0812">Transmembrane</keyword>
<dbReference type="InterPro" id="IPR002123">
    <property type="entry name" value="Plipid/glycerol_acylTrfase"/>
</dbReference>
<comment type="domain">
    <text evidence="9">The HXXXXD motif is essential for acyltransferase activity and may constitute the binding site for the phosphate moiety of the glycerol-3-phosphate.</text>
</comment>
<dbReference type="OrthoDB" id="5290997at2"/>
<evidence type="ECO:0000256" key="5">
    <source>
        <dbReference type="ARBA" id="ARBA00013211"/>
    </source>
</evidence>
<keyword evidence="7 9" id="KW-0808">Transferase</keyword>
<keyword evidence="9" id="KW-0444">Lipid biosynthesis</keyword>
<dbReference type="SUPFAM" id="SSF69593">
    <property type="entry name" value="Glycerol-3-phosphate (1)-acyltransferase"/>
    <property type="match status" value="1"/>
</dbReference>
<dbReference type="InterPro" id="IPR004552">
    <property type="entry name" value="AGP_acyltrans"/>
</dbReference>
<keyword evidence="9" id="KW-0443">Lipid metabolism</keyword>
<evidence type="ECO:0000256" key="10">
    <source>
        <dbReference type="SAM" id="Phobius"/>
    </source>
</evidence>
<evidence type="ECO:0000256" key="4">
    <source>
        <dbReference type="ARBA" id="ARBA00008655"/>
    </source>
</evidence>
<comment type="caution">
    <text evidence="12">The sequence shown here is derived from an EMBL/GenBank/DDBJ whole genome shotgun (WGS) entry which is preliminary data.</text>
</comment>
<comment type="pathway">
    <text evidence="2">Phospholipid metabolism; CDP-diacylglycerol biosynthesis; CDP-diacylglycerol from sn-glycerol 3-phosphate: step 2/3.</text>
</comment>
<evidence type="ECO:0000256" key="1">
    <source>
        <dbReference type="ARBA" id="ARBA00001141"/>
    </source>
</evidence>
<dbReference type="PANTHER" id="PTHR10434">
    <property type="entry name" value="1-ACYL-SN-GLYCEROL-3-PHOSPHATE ACYLTRANSFERASE"/>
    <property type="match status" value="1"/>
</dbReference>
<dbReference type="PANTHER" id="PTHR10434:SF11">
    <property type="entry name" value="1-ACYL-SN-GLYCEROL-3-PHOSPHATE ACYLTRANSFERASE"/>
    <property type="match status" value="1"/>
</dbReference>
<reference evidence="12 13" key="1">
    <citation type="submission" date="2019-03" db="EMBL/GenBank/DDBJ databases">
        <title>Freshwater and sediment microbial communities from various areas in North America, analyzing microbe dynamics in response to fracking.</title>
        <authorList>
            <person name="Lamendella R."/>
        </authorList>
    </citation>
    <scope>NUCLEOTIDE SEQUENCE [LARGE SCALE GENOMIC DNA]</scope>
    <source>
        <strain evidence="12 13">18_TX</strain>
    </source>
</reference>
<keyword evidence="9" id="KW-1208">Phospholipid metabolism</keyword>
<dbReference type="GO" id="GO:0016024">
    <property type="term" value="P:CDP-diacylglycerol biosynthetic process"/>
    <property type="evidence" value="ECO:0007669"/>
    <property type="project" value="UniProtKB-UniPathway"/>
</dbReference>
<dbReference type="NCBIfam" id="TIGR00530">
    <property type="entry name" value="AGP_acyltrn"/>
    <property type="match status" value="1"/>
</dbReference>
<organism evidence="12 13">
    <name type="scientific">Idiomarina aquatica</name>
    <dbReference type="NCBI Taxonomy" id="1327752"/>
    <lineage>
        <taxon>Bacteria</taxon>
        <taxon>Pseudomonadati</taxon>
        <taxon>Pseudomonadota</taxon>
        <taxon>Gammaproteobacteria</taxon>
        <taxon>Alteromonadales</taxon>
        <taxon>Idiomarinaceae</taxon>
        <taxon>Idiomarina</taxon>
    </lineage>
</organism>
<evidence type="ECO:0000256" key="8">
    <source>
        <dbReference type="ARBA" id="ARBA00023315"/>
    </source>
</evidence>
<dbReference type="PROSITE" id="PS51257">
    <property type="entry name" value="PROKAR_LIPOPROTEIN"/>
    <property type="match status" value="1"/>
</dbReference>